<dbReference type="InterPro" id="IPR049713">
    <property type="entry name" value="Pr6Pr-like"/>
</dbReference>
<feature type="transmembrane region" description="Helical" evidence="1">
    <location>
        <begin position="118"/>
        <end position="138"/>
    </location>
</feature>
<evidence type="ECO:0000256" key="1">
    <source>
        <dbReference type="SAM" id="Phobius"/>
    </source>
</evidence>
<feature type="transmembrane region" description="Helical" evidence="1">
    <location>
        <begin position="12"/>
        <end position="32"/>
    </location>
</feature>
<protein>
    <submittedName>
        <fullName evidence="2">Pr6Pr family membrane protein</fullName>
    </submittedName>
</protein>
<sequence length="245" mass="26619">MILSRNRLFALMFRIAASLIGIFGIVVMTIGGSPALMAVYYTMQTNVFTVLLFLVLAVRSAVQMAKEGKIGEVAGVNPVVHAGITFYIMITFVGYWALLSWQKFSMGNTGTIAVLTTIGNYVVHGVIPLMALADWILFVPHGKLRPNAALLWLIYPVLYAVFIFVRADLGAPLYGSTRYPYPFVDVDLLGGYVVLTVAALAAAFYGLGRLTVFADRKIAAALTKRHGAVGRKPIEPPTEEADKGE</sequence>
<feature type="transmembrane region" description="Helical" evidence="1">
    <location>
        <begin position="189"/>
        <end position="207"/>
    </location>
</feature>
<evidence type="ECO:0000313" key="3">
    <source>
        <dbReference type="Proteomes" id="UP000886891"/>
    </source>
</evidence>
<feature type="transmembrane region" description="Helical" evidence="1">
    <location>
        <begin position="79"/>
        <end position="98"/>
    </location>
</feature>
<accession>A0A9D1NC39</accession>
<dbReference type="EMBL" id="DVOH01000028">
    <property type="protein sequence ID" value="HIV00270.1"/>
    <property type="molecule type" value="Genomic_DNA"/>
</dbReference>
<evidence type="ECO:0000313" key="2">
    <source>
        <dbReference type="EMBL" id="HIV00270.1"/>
    </source>
</evidence>
<gene>
    <name evidence="2" type="ORF">IAB14_04040</name>
</gene>
<dbReference type="AlphaFoldDB" id="A0A9D1NC39"/>
<reference evidence="2" key="1">
    <citation type="submission" date="2020-10" db="EMBL/GenBank/DDBJ databases">
        <authorList>
            <person name="Gilroy R."/>
        </authorList>
    </citation>
    <scope>NUCLEOTIDE SEQUENCE</scope>
    <source>
        <strain evidence="2">23406</strain>
    </source>
</reference>
<keyword evidence="1" id="KW-1133">Transmembrane helix</keyword>
<proteinExistence type="predicted"/>
<dbReference type="NCBIfam" id="NF038065">
    <property type="entry name" value="Pr6Pr"/>
    <property type="match status" value="1"/>
</dbReference>
<feature type="transmembrane region" description="Helical" evidence="1">
    <location>
        <begin position="38"/>
        <end position="58"/>
    </location>
</feature>
<dbReference type="Proteomes" id="UP000886891">
    <property type="component" value="Unassembled WGS sequence"/>
</dbReference>
<keyword evidence="1" id="KW-0812">Transmembrane</keyword>
<organism evidence="2 3">
    <name type="scientific">Candidatus Stercoripulliclostridium merdipullorum</name>
    <dbReference type="NCBI Taxonomy" id="2840952"/>
    <lineage>
        <taxon>Bacteria</taxon>
        <taxon>Bacillati</taxon>
        <taxon>Bacillota</taxon>
        <taxon>Clostridia</taxon>
        <taxon>Eubacteriales</taxon>
        <taxon>Candidatus Stercoripulliclostridium</taxon>
    </lineage>
</organism>
<feature type="transmembrane region" description="Helical" evidence="1">
    <location>
        <begin position="150"/>
        <end position="169"/>
    </location>
</feature>
<comment type="caution">
    <text evidence="2">The sequence shown here is derived from an EMBL/GenBank/DDBJ whole genome shotgun (WGS) entry which is preliminary data.</text>
</comment>
<reference evidence="2" key="2">
    <citation type="journal article" date="2021" name="PeerJ">
        <title>Extensive microbial diversity within the chicken gut microbiome revealed by metagenomics and culture.</title>
        <authorList>
            <person name="Gilroy R."/>
            <person name="Ravi A."/>
            <person name="Getino M."/>
            <person name="Pursley I."/>
            <person name="Horton D.L."/>
            <person name="Alikhan N.F."/>
            <person name="Baker D."/>
            <person name="Gharbi K."/>
            <person name="Hall N."/>
            <person name="Watson M."/>
            <person name="Adriaenssens E.M."/>
            <person name="Foster-Nyarko E."/>
            <person name="Jarju S."/>
            <person name="Secka A."/>
            <person name="Antonio M."/>
            <person name="Oren A."/>
            <person name="Chaudhuri R.R."/>
            <person name="La Ragione R."/>
            <person name="Hildebrand F."/>
            <person name="Pallen M.J."/>
        </authorList>
    </citation>
    <scope>NUCLEOTIDE SEQUENCE</scope>
    <source>
        <strain evidence="2">23406</strain>
    </source>
</reference>
<keyword evidence="1" id="KW-0472">Membrane</keyword>
<name>A0A9D1NC39_9FIRM</name>